<dbReference type="RefSeq" id="WP_151934693.1">
    <property type="nucleotide sequence ID" value="NZ_JBCHGU010000008.1"/>
</dbReference>
<evidence type="ECO:0000259" key="1">
    <source>
        <dbReference type="Pfam" id="PF04230"/>
    </source>
</evidence>
<dbReference type="EMBL" id="WDED01000014">
    <property type="protein sequence ID" value="KAB6147596.1"/>
    <property type="molecule type" value="Genomic_DNA"/>
</dbReference>
<dbReference type="AlphaFoldDB" id="A0A7J5PXV8"/>
<accession>A0A7J5PXV8</accession>
<proteinExistence type="predicted"/>
<evidence type="ECO:0000313" key="3">
    <source>
        <dbReference type="Proteomes" id="UP000434604"/>
    </source>
</evidence>
<protein>
    <submittedName>
        <fullName evidence="2">Polysaccharide pyruvyl transferase family protein</fullName>
    </submittedName>
</protein>
<dbReference type="Proteomes" id="UP000434604">
    <property type="component" value="Unassembled WGS sequence"/>
</dbReference>
<dbReference type="InterPro" id="IPR007345">
    <property type="entry name" value="Polysacch_pyruvyl_Trfase"/>
</dbReference>
<feature type="domain" description="Polysaccharide pyruvyl transferase" evidence="1">
    <location>
        <begin position="13"/>
        <end position="301"/>
    </location>
</feature>
<keyword evidence="2" id="KW-0808">Transferase</keyword>
<name>A0A7J5PXV8_9BACE</name>
<sequence length="361" mass="41043">MNIGILTFHCAYNYGAVLQCYALQKHLESLGFNVTIINYTPFYLASKRPKVNLRTFVNRHPILSLNRYISFTSKLQRQFDKFLEFSDLHLNLSKKCKSYDQLSSVISSLDTIIIGSDQVWSETFNGKDSVWYGQFPNFKGRVITYAASAGDVNKFKTNIPEVLEAIKRFDSISVREVDLQNTLSEYGVNDAVTVVDPTLLLDKKSWSVFLDKPIESEKYILVYQGRDDDALMNYAKSFGTIHHCKVISCDFYANSFQDGISQCVAGPKEFLNLVHNAFCVITSSFHGTALSILLETRFFAFFKGDGGDIRAKALLESLNLCNRIIDRNSLPCANEEIDWNTVEEKIILLKERANKYLLENA</sequence>
<reference evidence="2 3" key="1">
    <citation type="journal article" date="2019" name="Nat. Med.">
        <title>A library of human gut bacterial isolates paired with longitudinal multiomics data enables mechanistic microbiome research.</title>
        <authorList>
            <person name="Poyet M."/>
            <person name="Groussin M."/>
            <person name="Gibbons S.M."/>
            <person name="Avila-Pacheco J."/>
            <person name="Jiang X."/>
            <person name="Kearney S.M."/>
            <person name="Perrotta A.R."/>
            <person name="Berdy B."/>
            <person name="Zhao S."/>
            <person name="Lieberman T.D."/>
            <person name="Swanson P.K."/>
            <person name="Smith M."/>
            <person name="Roesemann S."/>
            <person name="Alexander J.E."/>
            <person name="Rich S.A."/>
            <person name="Livny J."/>
            <person name="Vlamakis H."/>
            <person name="Clish C."/>
            <person name="Bullock K."/>
            <person name="Deik A."/>
            <person name="Scott J."/>
            <person name="Pierce K.A."/>
            <person name="Xavier R.J."/>
            <person name="Alm E.J."/>
        </authorList>
    </citation>
    <scope>NUCLEOTIDE SEQUENCE [LARGE SCALE GENOMIC DNA]</scope>
    <source>
        <strain evidence="2 3">BIOML-A58</strain>
    </source>
</reference>
<dbReference type="Pfam" id="PF04230">
    <property type="entry name" value="PS_pyruv_trans"/>
    <property type="match status" value="1"/>
</dbReference>
<evidence type="ECO:0000313" key="2">
    <source>
        <dbReference type="EMBL" id="KAB6147596.1"/>
    </source>
</evidence>
<gene>
    <name evidence="2" type="ORF">GA398_11065</name>
</gene>
<organism evidence="2 3">
    <name type="scientific">Bacteroides xylanisolvens</name>
    <dbReference type="NCBI Taxonomy" id="371601"/>
    <lineage>
        <taxon>Bacteria</taxon>
        <taxon>Pseudomonadati</taxon>
        <taxon>Bacteroidota</taxon>
        <taxon>Bacteroidia</taxon>
        <taxon>Bacteroidales</taxon>
        <taxon>Bacteroidaceae</taxon>
        <taxon>Bacteroides</taxon>
    </lineage>
</organism>
<comment type="caution">
    <text evidence="2">The sequence shown here is derived from an EMBL/GenBank/DDBJ whole genome shotgun (WGS) entry which is preliminary data.</text>
</comment>
<dbReference type="GO" id="GO:0016740">
    <property type="term" value="F:transferase activity"/>
    <property type="evidence" value="ECO:0007669"/>
    <property type="project" value="UniProtKB-KW"/>
</dbReference>